<reference evidence="2 3" key="1">
    <citation type="submission" date="2018-07" db="EMBL/GenBank/DDBJ databases">
        <title>Genomic Encyclopedia of Type Strains, Phase III (KMG-III): the genomes of soil and plant-associated and newly described type strains.</title>
        <authorList>
            <person name="Whitman W."/>
        </authorList>
    </citation>
    <scope>NUCLEOTIDE SEQUENCE [LARGE SCALE GENOMIC DNA]</scope>
    <source>
        <strain evidence="2 3">CECT 8488</strain>
    </source>
</reference>
<protein>
    <submittedName>
        <fullName evidence="2">Uncharacterized protein YecT (DUF1311 family)</fullName>
    </submittedName>
</protein>
<organism evidence="2 3">
    <name type="scientific">Aestuariispira insulae</name>
    <dbReference type="NCBI Taxonomy" id="1461337"/>
    <lineage>
        <taxon>Bacteria</taxon>
        <taxon>Pseudomonadati</taxon>
        <taxon>Pseudomonadota</taxon>
        <taxon>Alphaproteobacteria</taxon>
        <taxon>Rhodospirillales</taxon>
        <taxon>Kiloniellaceae</taxon>
        <taxon>Aestuariispira</taxon>
    </lineage>
</organism>
<keyword evidence="3" id="KW-1185">Reference proteome</keyword>
<dbReference type="RefSeq" id="WP_115937372.1">
    <property type="nucleotide sequence ID" value="NZ_QRDW01000006.1"/>
</dbReference>
<dbReference type="OrthoDB" id="7340239at2"/>
<dbReference type="Gene3D" id="1.20.1270.180">
    <property type="match status" value="1"/>
</dbReference>
<accession>A0A3D9HIB8</accession>
<evidence type="ECO:0000313" key="3">
    <source>
        <dbReference type="Proteomes" id="UP000256845"/>
    </source>
</evidence>
<gene>
    <name evidence="2" type="ORF">DFP90_106153</name>
</gene>
<feature type="domain" description="Lysozyme inhibitor LprI-like N-terminal" evidence="1">
    <location>
        <begin position="36"/>
        <end position="127"/>
    </location>
</feature>
<dbReference type="Pfam" id="PF07007">
    <property type="entry name" value="LprI"/>
    <property type="match status" value="1"/>
</dbReference>
<dbReference type="InterPro" id="IPR009739">
    <property type="entry name" value="LprI-like_N"/>
</dbReference>
<comment type="caution">
    <text evidence="2">The sequence shown here is derived from an EMBL/GenBank/DDBJ whole genome shotgun (WGS) entry which is preliminary data.</text>
</comment>
<dbReference type="Proteomes" id="UP000256845">
    <property type="component" value="Unassembled WGS sequence"/>
</dbReference>
<dbReference type="AlphaFoldDB" id="A0A3D9HIB8"/>
<dbReference type="EMBL" id="QRDW01000006">
    <property type="protein sequence ID" value="RED49175.1"/>
    <property type="molecule type" value="Genomic_DNA"/>
</dbReference>
<evidence type="ECO:0000313" key="2">
    <source>
        <dbReference type="EMBL" id="RED49175.1"/>
    </source>
</evidence>
<evidence type="ECO:0000259" key="1">
    <source>
        <dbReference type="Pfam" id="PF07007"/>
    </source>
</evidence>
<sequence>MTRTGAGFGAGFLLVLTFWFSQPALSSDLCWPEAFTMRALEDCGLAESASADEYLEAVLRRIKAIHADDPVFLEALAVNQKAWESYRDSQLHLRFPAADPRVEYGSIYGMCVTGIRQQMTEKRIDELGLWLNGVQEGNVCGGSVIGGENVRH</sequence>
<name>A0A3D9HIB8_9PROT</name>
<proteinExistence type="predicted"/>